<dbReference type="AlphaFoldDB" id="A0A194UMX4"/>
<proteinExistence type="predicted"/>
<feature type="region of interest" description="Disordered" evidence="1">
    <location>
        <begin position="1"/>
        <end position="33"/>
    </location>
</feature>
<accession>A0A194UMX4</accession>
<sequence length="76" mass="8360">MERLEEAEYPEITPGKGELPPYIDESPHVGDPGLLPEVLVPEADQLDEGVRQEGLGYDYHEDGLGHAQDAFDAGWV</sequence>
<evidence type="ECO:0000313" key="3">
    <source>
        <dbReference type="Proteomes" id="UP000078576"/>
    </source>
</evidence>
<protein>
    <submittedName>
        <fullName evidence="2">Uncharacterized protein</fullName>
    </submittedName>
</protein>
<reference evidence="3" key="1">
    <citation type="submission" date="2014-12" db="EMBL/GenBank/DDBJ databases">
        <title>Genome Sequence of Valsa Canker Pathogens Uncovers a Specific Adaption of Colonization on Woody Bark.</title>
        <authorList>
            <person name="Yin Z."/>
            <person name="Liu H."/>
            <person name="Gao X."/>
            <person name="Li Z."/>
            <person name="Song N."/>
            <person name="Ke X."/>
            <person name="Dai Q."/>
            <person name="Wu Y."/>
            <person name="Sun Y."/>
            <person name="Xu J.-R."/>
            <person name="Kang Z.K."/>
            <person name="Wang L."/>
            <person name="Huang L."/>
        </authorList>
    </citation>
    <scope>NUCLEOTIDE SEQUENCE [LARGE SCALE GENOMIC DNA]</scope>
    <source>
        <strain evidence="3">SXYL134</strain>
    </source>
</reference>
<dbReference type="EMBL" id="KN714667">
    <property type="protein sequence ID" value="KUI53008.1"/>
    <property type="molecule type" value="Genomic_DNA"/>
</dbReference>
<evidence type="ECO:0000313" key="2">
    <source>
        <dbReference type="EMBL" id="KUI53008.1"/>
    </source>
</evidence>
<evidence type="ECO:0000256" key="1">
    <source>
        <dbReference type="SAM" id="MobiDB-lite"/>
    </source>
</evidence>
<gene>
    <name evidence="2" type="ORF">VP1G_10545</name>
</gene>
<organism evidence="2 3">
    <name type="scientific">Cytospora mali</name>
    <name type="common">Apple Valsa canker fungus</name>
    <name type="synonym">Valsa mali</name>
    <dbReference type="NCBI Taxonomy" id="578113"/>
    <lineage>
        <taxon>Eukaryota</taxon>
        <taxon>Fungi</taxon>
        <taxon>Dikarya</taxon>
        <taxon>Ascomycota</taxon>
        <taxon>Pezizomycotina</taxon>
        <taxon>Sordariomycetes</taxon>
        <taxon>Sordariomycetidae</taxon>
        <taxon>Diaporthales</taxon>
        <taxon>Cytosporaceae</taxon>
        <taxon>Cytospora</taxon>
    </lineage>
</organism>
<dbReference type="Proteomes" id="UP000078576">
    <property type="component" value="Unassembled WGS sequence"/>
</dbReference>
<keyword evidence="3" id="KW-1185">Reference proteome</keyword>
<name>A0A194UMX4_CYTMA</name>